<proteinExistence type="predicted"/>
<feature type="region of interest" description="Disordered" evidence="1">
    <location>
        <begin position="1"/>
        <end position="41"/>
    </location>
</feature>
<name>A0A7U9DQ41_STRLI</name>
<evidence type="ECO:0000256" key="1">
    <source>
        <dbReference type="SAM" id="MobiDB-lite"/>
    </source>
</evidence>
<dbReference type="AlphaFoldDB" id="A0A7U9DQ41"/>
<feature type="compositionally biased region" description="Basic residues" evidence="1">
    <location>
        <begin position="14"/>
        <end position="24"/>
    </location>
</feature>
<sequence>MGAGGAPSAPGRRTPPRRRHRRRAPAGTGHRLAGVTSTPVH</sequence>
<gene>
    <name evidence="2" type="ORF">SLI_3389</name>
</gene>
<feature type="compositionally biased region" description="Low complexity" evidence="1">
    <location>
        <begin position="1"/>
        <end position="12"/>
    </location>
</feature>
<dbReference type="Proteomes" id="UP000014062">
    <property type="component" value="Chromosome"/>
</dbReference>
<evidence type="ECO:0000313" key="2">
    <source>
        <dbReference type="EMBL" id="EOY48102.1"/>
    </source>
</evidence>
<organism evidence="2 3">
    <name type="scientific">Streptomyces lividans 1326</name>
    <dbReference type="NCBI Taxonomy" id="1200984"/>
    <lineage>
        <taxon>Bacteria</taxon>
        <taxon>Bacillati</taxon>
        <taxon>Actinomycetota</taxon>
        <taxon>Actinomycetes</taxon>
        <taxon>Kitasatosporales</taxon>
        <taxon>Streptomycetaceae</taxon>
        <taxon>Streptomyces</taxon>
    </lineage>
</organism>
<accession>A0A7U9DQ41</accession>
<evidence type="ECO:0000313" key="3">
    <source>
        <dbReference type="Proteomes" id="UP000014062"/>
    </source>
</evidence>
<dbReference type="EMBL" id="CM001889">
    <property type="protein sequence ID" value="EOY48102.1"/>
    <property type="molecule type" value="Genomic_DNA"/>
</dbReference>
<reference evidence="3" key="1">
    <citation type="journal article" date="2013" name="Genome Biol. Evol.">
        <title>The genome sequence of Streptomyces lividans 66 reveals a novel tRNA-dependent peptide biosynthetic system within a metal-related genomic island.</title>
        <authorList>
            <person name="Cruz-Morales P."/>
            <person name="Vijgenboom E."/>
            <person name="Iruegas-Bocardo F."/>
            <person name="Girard G."/>
            <person name="Yanez-Guerra L.A."/>
            <person name="Ramos-Aboites H.E."/>
            <person name="Pernodet J.L."/>
            <person name="Anne J."/>
            <person name="van Wezel G.P."/>
            <person name="Barona-Gomez F."/>
        </authorList>
    </citation>
    <scope>NUCLEOTIDE SEQUENCE [LARGE SCALE GENOMIC DNA]</scope>
    <source>
        <strain evidence="3">1326</strain>
    </source>
</reference>
<protein>
    <submittedName>
        <fullName evidence="2">Uncharacterized protein</fullName>
    </submittedName>
</protein>